<evidence type="ECO:0000313" key="4">
    <source>
        <dbReference type="Proteomes" id="UP000095347"/>
    </source>
</evidence>
<proteinExistence type="predicted"/>
<dbReference type="EMBL" id="MCGG01000046">
    <property type="protein sequence ID" value="OEJ65703.1"/>
    <property type="molecule type" value="Genomic_DNA"/>
</dbReference>
<keyword evidence="2" id="KW-0472">Membrane</keyword>
<dbReference type="AlphaFoldDB" id="A0A1E5Q5X0"/>
<accession>A0A1E5Q5X0</accession>
<evidence type="ECO:0000256" key="2">
    <source>
        <dbReference type="SAM" id="Phobius"/>
    </source>
</evidence>
<evidence type="ECO:0000256" key="1">
    <source>
        <dbReference type="SAM" id="MobiDB-lite"/>
    </source>
</evidence>
<keyword evidence="2" id="KW-0812">Transmembrane</keyword>
<keyword evidence="4" id="KW-1185">Reference proteome</keyword>
<feature type="region of interest" description="Disordered" evidence="1">
    <location>
        <begin position="32"/>
        <end position="64"/>
    </location>
</feature>
<dbReference type="STRING" id="28181.BEN30_13745"/>
<protein>
    <submittedName>
        <fullName evidence="3">Uncharacterized protein</fullName>
    </submittedName>
</protein>
<dbReference type="RefSeq" id="WP_069958640.1">
    <property type="nucleotide sequence ID" value="NZ_MCGG01000046.1"/>
</dbReference>
<reference evidence="4" key="1">
    <citation type="submission" date="2016-07" db="EMBL/GenBank/DDBJ databases">
        <authorList>
            <person name="Florea S."/>
            <person name="Webb J.S."/>
            <person name="Jaromczyk J."/>
            <person name="Schardl C.L."/>
        </authorList>
    </citation>
    <scope>NUCLEOTIDE SEQUENCE [LARGE SCALE GENOMIC DNA]</scope>
    <source>
        <strain evidence="4">MV-1</strain>
    </source>
</reference>
<evidence type="ECO:0000313" key="3">
    <source>
        <dbReference type="EMBL" id="OEJ65703.1"/>
    </source>
</evidence>
<gene>
    <name evidence="3" type="ORF">BEN30_13745</name>
</gene>
<dbReference type="OrthoDB" id="7366267at2"/>
<feature type="transmembrane region" description="Helical" evidence="2">
    <location>
        <begin position="6"/>
        <end position="23"/>
    </location>
</feature>
<keyword evidence="2" id="KW-1133">Transmembrane helix</keyword>
<comment type="caution">
    <text evidence="3">The sequence shown here is derived from an EMBL/GenBank/DDBJ whole genome shotgun (WGS) entry which is preliminary data.</text>
</comment>
<dbReference type="Proteomes" id="UP000095347">
    <property type="component" value="Unassembled WGS sequence"/>
</dbReference>
<name>A0A1E5Q5X0_9PROT</name>
<sequence length="94" mass="10309">MFGFSFIKLIFTVAVVYAVWKAFQHFTRLQANREASARESVSRPQRKTSSAAKPPPASSPAQDGVEDMIECTVCKAYVTRGAQSCGRDDCPFTG</sequence>
<organism evidence="3 4">
    <name type="scientific">Magnetovibrio blakemorei</name>
    <dbReference type="NCBI Taxonomy" id="28181"/>
    <lineage>
        <taxon>Bacteria</taxon>
        <taxon>Pseudomonadati</taxon>
        <taxon>Pseudomonadota</taxon>
        <taxon>Alphaproteobacteria</taxon>
        <taxon>Rhodospirillales</taxon>
        <taxon>Magnetovibrionaceae</taxon>
        <taxon>Magnetovibrio</taxon>
    </lineage>
</organism>